<evidence type="ECO:0000256" key="1">
    <source>
        <dbReference type="SAM" id="MobiDB-lite"/>
    </source>
</evidence>
<feature type="region of interest" description="Disordered" evidence="1">
    <location>
        <begin position="247"/>
        <end position="275"/>
    </location>
</feature>
<feature type="compositionally biased region" description="Polar residues" evidence="1">
    <location>
        <begin position="213"/>
        <end position="222"/>
    </location>
</feature>
<dbReference type="InterPro" id="IPR011948">
    <property type="entry name" value="Dullard_phosphatase"/>
</dbReference>
<feature type="region of interest" description="Disordered" evidence="1">
    <location>
        <begin position="167"/>
        <end position="222"/>
    </location>
</feature>
<organism evidence="3 4">
    <name type="scientific">Euplotes crassus</name>
    <dbReference type="NCBI Taxonomy" id="5936"/>
    <lineage>
        <taxon>Eukaryota</taxon>
        <taxon>Sar</taxon>
        <taxon>Alveolata</taxon>
        <taxon>Ciliophora</taxon>
        <taxon>Intramacronucleata</taxon>
        <taxon>Spirotrichea</taxon>
        <taxon>Hypotrichia</taxon>
        <taxon>Euplotida</taxon>
        <taxon>Euplotidae</taxon>
        <taxon>Moneuplotes</taxon>
    </lineage>
</organism>
<dbReference type="SMART" id="SM00577">
    <property type="entry name" value="CPDc"/>
    <property type="match status" value="1"/>
</dbReference>
<feature type="domain" description="FCP1 homology" evidence="2">
    <location>
        <begin position="293"/>
        <end position="451"/>
    </location>
</feature>
<dbReference type="Gene3D" id="3.40.50.1000">
    <property type="entry name" value="HAD superfamily/HAD-like"/>
    <property type="match status" value="1"/>
</dbReference>
<dbReference type="GO" id="GO:0016791">
    <property type="term" value="F:phosphatase activity"/>
    <property type="evidence" value="ECO:0007669"/>
    <property type="project" value="InterPro"/>
</dbReference>
<dbReference type="InterPro" id="IPR050365">
    <property type="entry name" value="TIM50"/>
</dbReference>
<feature type="region of interest" description="Disordered" evidence="1">
    <location>
        <begin position="579"/>
        <end position="614"/>
    </location>
</feature>
<feature type="compositionally biased region" description="Basic and acidic residues" evidence="1">
    <location>
        <begin position="182"/>
        <end position="196"/>
    </location>
</feature>
<dbReference type="InterPro" id="IPR023214">
    <property type="entry name" value="HAD_sf"/>
</dbReference>
<reference evidence="3" key="1">
    <citation type="submission" date="2023-07" db="EMBL/GenBank/DDBJ databases">
        <authorList>
            <consortium name="AG Swart"/>
            <person name="Singh M."/>
            <person name="Singh A."/>
            <person name="Seah K."/>
            <person name="Emmerich C."/>
        </authorList>
    </citation>
    <scope>NUCLEOTIDE SEQUENCE</scope>
    <source>
        <strain evidence="3">DP1</strain>
    </source>
</reference>
<dbReference type="AlphaFoldDB" id="A0AAD2DCC0"/>
<dbReference type="InterPro" id="IPR036412">
    <property type="entry name" value="HAD-like_sf"/>
</dbReference>
<dbReference type="PANTHER" id="PTHR12210">
    <property type="entry name" value="DULLARD PROTEIN PHOSPHATASE"/>
    <property type="match status" value="1"/>
</dbReference>
<accession>A0AAD2DCC0</accession>
<feature type="compositionally biased region" description="Basic residues" evidence="1">
    <location>
        <begin position="507"/>
        <end position="524"/>
    </location>
</feature>
<name>A0AAD2DCC0_EUPCR</name>
<dbReference type="InterPro" id="IPR004274">
    <property type="entry name" value="FCP1_dom"/>
</dbReference>
<gene>
    <name evidence="3" type="ORF">ECRASSUSDP1_LOCUS28830</name>
</gene>
<evidence type="ECO:0000313" key="4">
    <source>
        <dbReference type="Proteomes" id="UP001295684"/>
    </source>
</evidence>
<dbReference type="Pfam" id="PF03031">
    <property type="entry name" value="NIF"/>
    <property type="match status" value="1"/>
</dbReference>
<dbReference type="PROSITE" id="PS50969">
    <property type="entry name" value="FCP1"/>
    <property type="match status" value="1"/>
</dbReference>
<dbReference type="Proteomes" id="UP001295684">
    <property type="component" value="Unassembled WGS sequence"/>
</dbReference>
<evidence type="ECO:0000259" key="2">
    <source>
        <dbReference type="PROSITE" id="PS50969"/>
    </source>
</evidence>
<protein>
    <recommendedName>
        <fullName evidence="2">FCP1 homology domain-containing protein</fullName>
    </recommendedName>
</protein>
<feature type="region of interest" description="Disordered" evidence="1">
    <location>
        <begin position="497"/>
        <end position="529"/>
    </location>
</feature>
<dbReference type="EMBL" id="CAMPGE010029718">
    <property type="protein sequence ID" value="CAI2387201.1"/>
    <property type="molecule type" value="Genomic_DNA"/>
</dbReference>
<feature type="compositionally biased region" description="Basic residues" evidence="1">
    <location>
        <begin position="579"/>
        <end position="594"/>
    </location>
</feature>
<dbReference type="FunFam" id="3.40.50.1000:FF:000093">
    <property type="entry name" value="NLI interacting factor-like phosphatase family protein"/>
    <property type="match status" value="1"/>
</dbReference>
<sequence length="673" mass="78174">MGVLTGIAIISDVIMGQIPPLLYLNANNKEGSRVKGDTYSRPYRYRDYSQKSNSIKGVSANSRISYTPQDLKRKAENLNHPRSSYDKGNIDYYIKKELKSAHEKRDIYKETFKGTSYDDYKKYYLERESVKRKPVESRLDFSTKSARVSKSPLKESRDKLRYDFIPARSGKKRRNDGNKSLIADKDQMKLDKKENKTVSVTPVKTTYPKYSAPQKNGISDSKTQVYKRYDNISHKSEQSEVTFEDVASQVPNPSCPPNPSKNFKNDSTPPDFNLPSPVLDKTTGGYLAPKTMENVGKKTLVLDLDETLIHSWFRPIKSPDLCLDVKIKNKFSKIYILTRPWVYDFLDEVQKIYEVVIFTASVSTYAIPIITKLDRTNYQFQMLFRQHCDSKDGSFVKDLSKLGRELKDCIIIDNTPGCYRFQKANALPIPSWFEDPRDRELDKLLPILKKLAKVQDVRPYIKKLVKGTKVSFSKIHRVFRNTDGYDSVAQSYSFRVEKDQKTDTSRSQHRSKSTRRHHKSKHSKTREIDFSRDPWADTTKVTESEKIKSMKSLKKESNLKPKIKHSFVNINNVNKKIYPKKKKSVKYSSTKKLRKDKEKRMTKESSTSLLQKNSDRLRKEIKEYSQKLKKSIPNFDIEDNVATRKQEETSKLANYAHNLRRSYLRSGKSRKKS</sequence>
<keyword evidence="4" id="KW-1185">Reference proteome</keyword>
<dbReference type="SUPFAM" id="SSF56784">
    <property type="entry name" value="HAD-like"/>
    <property type="match status" value="1"/>
</dbReference>
<dbReference type="NCBIfam" id="TIGR02251">
    <property type="entry name" value="HIF-SF_euk"/>
    <property type="match status" value="1"/>
</dbReference>
<evidence type="ECO:0000313" key="3">
    <source>
        <dbReference type="EMBL" id="CAI2387201.1"/>
    </source>
</evidence>
<comment type="caution">
    <text evidence="3">The sequence shown here is derived from an EMBL/GenBank/DDBJ whole genome shotgun (WGS) entry which is preliminary data.</text>
</comment>
<feature type="compositionally biased region" description="Basic and acidic residues" evidence="1">
    <location>
        <begin position="497"/>
        <end position="506"/>
    </location>
</feature>
<dbReference type="CDD" id="cd07521">
    <property type="entry name" value="HAD_FCP1-like"/>
    <property type="match status" value="1"/>
</dbReference>
<proteinExistence type="predicted"/>